<proteinExistence type="inferred from homology"/>
<dbReference type="PANTHER" id="PTHR46529:SF1">
    <property type="entry name" value="TRNA WYBUTOSINE-SYNTHESIZING PROTEIN 4"/>
    <property type="match status" value="1"/>
</dbReference>
<feature type="domain" description="JmjC" evidence="17">
    <location>
        <begin position="815"/>
        <end position="977"/>
    </location>
</feature>
<dbReference type="InterPro" id="IPR041667">
    <property type="entry name" value="Cupin_8"/>
</dbReference>
<comment type="similarity">
    <text evidence="3">Belongs to the methyltransferase superfamily. LCMT family.</text>
</comment>
<dbReference type="Gene3D" id="3.40.50.150">
    <property type="entry name" value="Vaccinia Virus protein VP39"/>
    <property type="match status" value="1"/>
</dbReference>
<dbReference type="Pfam" id="PF13418">
    <property type="entry name" value="Beta-prop_TYW4"/>
    <property type="match status" value="1"/>
</dbReference>
<comment type="catalytic activity">
    <reaction evidence="15">
        <text>7-[(3S)-(3-amino-3-methoxycarbonyl)propyl]wyosine(37) in tRNA(Phe) + S-adenosyl-L-methionine + CO2 = wybutosine(37) in tRNA(Phe) + S-adenosyl-L-homocysteine + 2 H(+)</text>
        <dbReference type="Rhea" id="RHEA:37119"/>
        <dbReference type="Rhea" id="RHEA-COMP:11844"/>
        <dbReference type="Rhea" id="RHEA-COMP:11847"/>
        <dbReference type="ChEBI" id="CHEBI:15378"/>
        <dbReference type="ChEBI" id="CHEBI:16526"/>
        <dbReference type="ChEBI" id="CHEBI:57856"/>
        <dbReference type="ChEBI" id="CHEBI:59789"/>
        <dbReference type="ChEBI" id="CHEBI:73544"/>
        <dbReference type="ChEBI" id="CHEBI:74275"/>
        <dbReference type="EC" id="2.3.1.231"/>
    </reaction>
</comment>
<gene>
    <name evidence="18" type="ORF">DM02DRAFT_494829</name>
</gene>
<dbReference type="Pfam" id="PF13621">
    <property type="entry name" value="Cupin_8"/>
    <property type="match status" value="1"/>
</dbReference>
<keyword evidence="10" id="KW-0819">tRNA processing</keyword>
<evidence type="ECO:0000256" key="8">
    <source>
        <dbReference type="ARBA" id="ARBA00022679"/>
    </source>
</evidence>
<dbReference type="STRING" id="97972.A0A2V1DYN0"/>
<dbReference type="GO" id="GO:0031591">
    <property type="term" value="P:wybutosine biosynthetic process"/>
    <property type="evidence" value="ECO:0007669"/>
    <property type="project" value="TreeGrafter"/>
</dbReference>
<evidence type="ECO:0000313" key="19">
    <source>
        <dbReference type="Proteomes" id="UP000244855"/>
    </source>
</evidence>
<dbReference type="EC" id="2.1.1.290" evidence="5"/>
<dbReference type="EC" id="2.3.1.231" evidence="4"/>
<dbReference type="Gene3D" id="6.10.140.1470">
    <property type="match status" value="1"/>
</dbReference>
<keyword evidence="19" id="KW-1185">Reference proteome</keyword>
<comment type="function">
    <text evidence="11">Probable S-adenosyl-L-methionine-dependent methyltransferase that acts as a component of the wybutosine biosynthesis pathway. Wybutosine is a hyper modified guanosine with a tricyclic base found at the 3'-position adjacent to the anticodon of eukaryotic phenylalanine tRNA. May methylate the carboxyl group of leucine residues to form alpha-leucine ester residues.</text>
</comment>
<evidence type="ECO:0000256" key="4">
    <source>
        <dbReference type="ARBA" id="ARBA00012155"/>
    </source>
</evidence>
<dbReference type="Pfam" id="PF04072">
    <property type="entry name" value="LCM"/>
    <property type="match status" value="1"/>
</dbReference>
<dbReference type="Gene3D" id="2.60.120.650">
    <property type="entry name" value="Cupin"/>
    <property type="match status" value="1"/>
</dbReference>
<dbReference type="SUPFAM" id="SSF51197">
    <property type="entry name" value="Clavaminate synthase-like"/>
    <property type="match status" value="1"/>
</dbReference>
<dbReference type="InterPro" id="IPR003347">
    <property type="entry name" value="JmjC_dom"/>
</dbReference>
<comment type="pathway">
    <text evidence="2">tRNA modification; wybutosine-tRNA(Phe) biosynthesis.</text>
</comment>
<accession>A0A2V1DYN0</accession>
<comment type="catalytic activity">
    <reaction evidence="1">
        <text>7-[(3S)-3-amino-3-carboxypropyl]wyosine(37) in tRNA(Phe) + S-adenosyl-L-methionine = 7-[(3S)-(3-amino-3-methoxycarbonyl)propyl]wyosine(37) in tRNA(Phe) + S-adenosyl-L-homocysteine</text>
        <dbReference type="Rhea" id="RHEA:36903"/>
        <dbReference type="Rhea" id="RHEA-COMP:10379"/>
        <dbReference type="Rhea" id="RHEA-COMP:11844"/>
        <dbReference type="ChEBI" id="CHEBI:57856"/>
        <dbReference type="ChEBI" id="CHEBI:59789"/>
        <dbReference type="ChEBI" id="CHEBI:73543"/>
        <dbReference type="ChEBI" id="CHEBI:74275"/>
        <dbReference type="EC" id="2.1.1.290"/>
    </reaction>
</comment>
<dbReference type="GO" id="GO:0008175">
    <property type="term" value="F:tRNA methyltransferase activity"/>
    <property type="evidence" value="ECO:0007669"/>
    <property type="project" value="TreeGrafter"/>
</dbReference>
<dbReference type="EMBL" id="KZ805334">
    <property type="protein sequence ID" value="PVI03159.1"/>
    <property type="molecule type" value="Genomic_DNA"/>
</dbReference>
<keyword evidence="8" id="KW-0808">Transferase</keyword>
<dbReference type="SUPFAM" id="SSF117281">
    <property type="entry name" value="Kelch motif"/>
    <property type="match status" value="1"/>
</dbReference>
<name>A0A2V1DYN0_9PLEO</name>
<organism evidence="18 19">
    <name type="scientific">Periconia macrospinosa</name>
    <dbReference type="NCBI Taxonomy" id="97972"/>
    <lineage>
        <taxon>Eukaryota</taxon>
        <taxon>Fungi</taxon>
        <taxon>Dikarya</taxon>
        <taxon>Ascomycota</taxon>
        <taxon>Pezizomycotina</taxon>
        <taxon>Dothideomycetes</taxon>
        <taxon>Pleosporomycetidae</taxon>
        <taxon>Pleosporales</taxon>
        <taxon>Massarineae</taxon>
        <taxon>Periconiaceae</taxon>
        <taxon>Periconia</taxon>
    </lineage>
</organism>
<keyword evidence="9" id="KW-0949">S-adenosyl-L-methionine</keyword>
<evidence type="ECO:0000256" key="11">
    <source>
        <dbReference type="ARBA" id="ARBA00025588"/>
    </source>
</evidence>
<evidence type="ECO:0000256" key="1">
    <source>
        <dbReference type="ARBA" id="ARBA00001806"/>
    </source>
</evidence>
<dbReference type="PANTHER" id="PTHR46529">
    <property type="entry name" value="TRNA WYBUTOSINE-SYNTHESIZING PROTEIN 4"/>
    <property type="match status" value="1"/>
</dbReference>
<evidence type="ECO:0000256" key="9">
    <source>
        <dbReference type="ARBA" id="ARBA00022691"/>
    </source>
</evidence>
<feature type="non-terminal residue" evidence="18">
    <location>
        <position position="1"/>
    </location>
</feature>
<evidence type="ECO:0000256" key="16">
    <source>
        <dbReference type="SAM" id="MobiDB-lite"/>
    </source>
</evidence>
<keyword evidence="7" id="KW-0489">Methyltransferase</keyword>
<evidence type="ECO:0000256" key="7">
    <source>
        <dbReference type="ARBA" id="ARBA00022603"/>
    </source>
</evidence>
<dbReference type="OrthoDB" id="47172at2759"/>
<evidence type="ECO:0000256" key="15">
    <source>
        <dbReference type="ARBA" id="ARBA00049250"/>
    </source>
</evidence>
<dbReference type="InterPro" id="IPR029063">
    <property type="entry name" value="SAM-dependent_MTases_sf"/>
</dbReference>
<evidence type="ECO:0000256" key="10">
    <source>
        <dbReference type="ARBA" id="ARBA00022694"/>
    </source>
</evidence>
<dbReference type="PROSITE" id="PS51184">
    <property type="entry name" value="JMJC"/>
    <property type="match status" value="1"/>
</dbReference>
<evidence type="ECO:0000256" key="2">
    <source>
        <dbReference type="ARBA" id="ARBA00004797"/>
    </source>
</evidence>
<sequence length="1018" mass="112791">IFQTNDSSITSKRCVSKLYYPDEPDFYEPFVPKYVRRNPLINRGYWLRMHAVEQAVLQFLKQNTAKSKIIVNLGCGYDPLPFQFWHRHDLLCKDAVFVDVDYPQLIGKKRDRMLLHDVLRNALLRTNLRPSEFPVFVRSDQYMALGCDLRNLNHLETLLKAEIDLANSSILFVAEVSLTYMPVTDSDSLLAWASTLEDARFCLLEQYLPQGPDHPFAQTMLRHFDKLQTPIHAVKLYPTLPQQSSRFGDAGWPTVEIARSLWDLWSDDSFTPPAVRRMLDVVEPFDEWEEFALFAGHYFMVVASNTDCKTPMKTVQIDQSNNSMEGIDGTKGRPMKTSLAIAQYATAPSQMSLRRFGAAFTVGNEAVVCHGGQGLPSRLGSMDTLVRENPASMSMIQPCNSTMPPARMCHTVTPFNGHAALLVGGRASPACALADTWLFELGAWKQVDDLSPARFRHSAVKVNICLNGTDTVGVLVFGGKTSNGTVLDEWKLWTPVSGWTIVSADSKERPSARYGSAMSIFGLAQDSGFLLGGLDPSGVVLEDIWEWRIAAPSMQLEFKDRTNDVLRATHDLPYSRLGASLIPFGDILLLIGGVSKHKIGGFHEDFVVVAPDAKEGKISVYQPDIALPASAWPLLVGASAVAVSADELVVVGGGAVCFSMGSFWNQGYLTITANPAEGQQPWVIPTKLPYTRNTTTKAEGPVPPDNVKSKHTRKASKVAGPKPRAIPRVQLNSPEDFIALLHTSKPAIIEGQEIGSCQTLWTLPYLKDKVGVDREIIIHECETDRMTFKDKNFQYTKKPFGEFIDGVAAGSKTYLRAISSTQANKLPTKLEEDFPTIAPDFHLGPAFAYVQENLHSSPLRISGPVALWLHYDVLANILVQITGSKTLLLYPPSDVAHLSYPPGGSSSNIDVHSPSSSAALRNTHPHSAFLRPGDILFIPPMWSHTAKPDTSFSVAVNVFFRNLEQGYAAGKDVYGNRDLQAYENGRRDVDKIMRAFKGLPRDMAKFYIERLAGELLER</sequence>
<evidence type="ECO:0000313" key="18">
    <source>
        <dbReference type="EMBL" id="PVI03159.1"/>
    </source>
</evidence>
<evidence type="ECO:0000256" key="12">
    <source>
        <dbReference type="ARBA" id="ARBA00029750"/>
    </source>
</evidence>
<dbReference type="Proteomes" id="UP000244855">
    <property type="component" value="Unassembled WGS sequence"/>
</dbReference>
<dbReference type="Gene3D" id="2.120.10.80">
    <property type="entry name" value="Kelch-type beta propeller"/>
    <property type="match status" value="1"/>
</dbReference>
<evidence type="ECO:0000256" key="3">
    <source>
        <dbReference type="ARBA" id="ARBA00010703"/>
    </source>
</evidence>
<dbReference type="GO" id="GO:0030488">
    <property type="term" value="P:tRNA methylation"/>
    <property type="evidence" value="ECO:0007669"/>
    <property type="project" value="TreeGrafter"/>
</dbReference>
<evidence type="ECO:0000256" key="6">
    <source>
        <dbReference type="ARBA" id="ARBA00018045"/>
    </source>
</evidence>
<dbReference type="SUPFAM" id="SSF53335">
    <property type="entry name" value="S-adenosyl-L-methionine-dependent methyltransferases"/>
    <property type="match status" value="1"/>
</dbReference>
<dbReference type="InterPro" id="IPR015915">
    <property type="entry name" value="Kelch-typ_b-propeller"/>
</dbReference>
<evidence type="ECO:0000259" key="17">
    <source>
        <dbReference type="PROSITE" id="PS51184"/>
    </source>
</evidence>
<feature type="region of interest" description="Disordered" evidence="16">
    <location>
        <begin position="693"/>
        <end position="722"/>
    </location>
</feature>
<dbReference type="UniPathway" id="UPA00375"/>
<feature type="non-terminal residue" evidence="18">
    <location>
        <position position="1018"/>
    </location>
</feature>
<evidence type="ECO:0000256" key="14">
    <source>
        <dbReference type="ARBA" id="ARBA00030847"/>
    </source>
</evidence>
<protein>
    <recommendedName>
        <fullName evidence="6">tRNA wybutosine-synthesizing protein 4</fullName>
        <ecNumber evidence="5">2.1.1.290</ecNumber>
        <ecNumber evidence="4">2.3.1.231</ecNumber>
    </recommendedName>
    <alternativeName>
        <fullName evidence="13">Leucine carboxyl methyltransferase 2</fullName>
    </alternativeName>
    <alternativeName>
        <fullName evidence="14">tRNA(Phe) (7-(3-amino-3-(methoxycarbonyl)propyl)wyosine(37)-N)-methoxycarbonyltransferase</fullName>
    </alternativeName>
    <alternativeName>
        <fullName evidence="12">tRNA(Phe) (7-(3-amino-3-carboxypropyl)wyosine(37)-O)-methyltransferase</fullName>
    </alternativeName>
</protein>
<reference evidence="18 19" key="1">
    <citation type="journal article" date="2018" name="Sci. Rep.">
        <title>Comparative genomics provides insights into the lifestyle and reveals functional heterogeneity of dark septate endophytic fungi.</title>
        <authorList>
            <person name="Knapp D.G."/>
            <person name="Nemeth J.B."/>
            <person name="Barry K."/>
            <person name="Hainaut M."/>
            <person name="Henrissat B."/>
            <person name="Johnson J."/>
            <person name="Kuo A."/>
            <person name="Lim J.H.P."/>
            <person name="Lipzen A."/>
            <person name="Nolan M."/>
            <person name="Ohm R.A."/>
            <person name="Tamas L."/>
            <person name="Grigoriev I.V."/>
            <person name="Spatafora J.W."/>
            <person name="Nagy L.G."/>
            <person name="Kovacs G.M."/>
        </authorList>
    </citation>
    <scope>NUCLEOTIDE SEQUENCE [LARGE SCALE GENOMIC DNA]</scope>
    <source>
        <strain evidence="18 19">DSE2036</strain>
    </source>
</reference>
<evidence type="ECO:0000256" key="13">
    <source>
        <dbReference type="ARBA" id="ARBA00030231"/>
    </source>
</evidence>
<dbReference type="InterPro" id="IPR007213">
    <property type="entry name" value="Ppm1/Ppm2/Tcmp"/>
</dbReference>
<dbReference type="AlphaFoldDB" id="A0A2V1DYN0"/>
<dbReference type="FunFam" id="2.60.120.650:FF:000043">
    <property type="entry name" value="tRNA wybutosine-synthesizing protein 4"/>
    <property type="match status" value="1"/>
</dbReference>
<dbReference type="SMART" id="SM00558">
    <property type="entry name" value="JmjC"/>
    <property type="match status" value="1"/>
</dbReference>
<evidence type="ECO:0000256" key="5">
    <source>
        <dbReference type="ARBA" id="ARBA00012779"/>
    </source>
</evidence>